<gene>
    <name evidence="6" type="ORF">ACFPXP_02410</name>
</gene>
<dbReference type="SUPFAM" id="SSF52833">
    <property type="entry name" value="Thioredoxin-like"/>
    <property type="match status" value="1"/>
</dbReference>
<dbReference type="InterPro" id="IPR000889">
    <property type="entry name" value="Glutathione_peroxidase"/>
</dbReference>
<dbReference type="InterPro" id="IPR029759">
    <property type="entry name" value="GPX_AS"/>
</dbReference>
<dbReference type="PROSITE" id="PS00460">
    <property type="entry name" value="GLUTATHIONE_PEROXID_1"/>
    <property type="match status" value="1"/>
</dbReference>
<dbReference type="PANTHER" id="PTHR11592:SF78">
    <property type="entry name" value="GLUTATHIONE PEROXIDASE"/>
    <property type="match status" value="1"/>
</dbReference>
<name>A0ABW1IK03_9BACL</name>
<evidence type="ECO:0000313" key="6">
    <source>
        <dbReference type="EMBL" id="MFC5985314.1"/>
    </source>
</evidence>
<dbReference type="Proteomes" id="UP001596250">
    <property type="component" value="Unassembled WGS sequence"/>
</dbReference>
<dbReference type="PRINTS" id="PR01011">
    <property type="entry name" value="GLUTPROXDASE"/>
</dbReference>
<dbReference type="Gene3D" id="3.40.30.10">
    <property type="entry name" value="Glutaredoxin"/>
    <property type="match status" value="1"/>
</dbReference>
<accession>A0ABW1IK03</accession>
<sequence length="159" mass="18046">MSVYEFEVTTISGENISLRDYEGKVLLIVNTATKCGFAPQLKELQSLHEDYQEQGFAVLGFPCNQFKEQEPGSDAEIEQTCQLQFGTRFPMFSKIEVNGPGTHPLYQYLKKEESGLLGESIKWNFTKFLVDRSGKPVKRYAPTTTPNKIRKDIEALLGR</sequence>
<dbReference type="Pfam" id="PF00255">
    <property type="entry name" value="GSHPx"/>
    <property type="match status" value="1"/>
</dbReference>
<proteinExistence type="inferred from homology"/>
<keyword evidence="7" id="KW-1185">Reference proteome</keyword>
<evidence type="ECO:0000256" key="2">
    <source>
        <dbReference type="ARBA" id="ARBA00022559"/>
    </source>
</evidence>
<dbReference type="CDD" id="cd00340">
    <property type="entry name" value="GSH_Peroxidase"/>
    <property type="match status" value="1"/>
</dbReference>
<dbReference type="PROSITE" id="PS51352">
    <property type="entry name" value="THIOREDOXIN_2"/>
    <property type="match status" value="1"/>
</dbReference>
<dbReference type="PIRSF" id="PIRSF000303">
    <property type="entry name" value="Glutathion_perox"/>
    <property type="match status" value="1"/>
</dbReference>
<dbReference type="PROSITE" id="PS51355">
    <property type="entry name" value="GLUTATHIONE_PEROXID_3"/>
    <property type="match status" value="1"/>
</dbReference>
<protein>
    <recommendedName>
        <fullName evidence="4">Glutathione peroxidase</fullName>
    </recommendedName>
</protein>
<evidence type="ECO:0000256" key="1">
    <source>
        <dbReference type="ARBA" id="ARBA00006926"/>
    </source>
</evidence>
<dbReference type="InterPro" id="IPR036249">
    <property type="entry name" value="Thioredoxin-like_sf"/>
</dbReference>
<organism evidence="6 7">
    <name type="scientific">Marinicrinis lubricantis</name>
    <dbReference type="NCBI Taxonomy" id="2086470"/>
    <lineage>
        <taxon>Bacteria</taxon>
        <taxon>Bacillati</taxon>
        <taxon>Bacillota</taxon>
        <taxon>Bacilli</taxon>
        <taxon>Bacillales</taxon>
        <taxon>Paenibacillaceae</taxon>
    </lineage>
</organism>
<keyword evidence="3 4" id="KW-0560">Oxidoreductase</keyword>
<comment type="similarity">
    <text evidence="1 4">Belongs to the glutathione peroxidase family.</text>
</comment>
<evidence type="ECO:0000256" key="4">
    <source>
        <dbReference type="RuleBase" id="RU000499"/>
    </source>
</evidence>
<dbReference type="PANTHER" id="PTHR11592">
    <property type="entry name" value="GLUTATHIONE PEROXIDASE"/>
    <property type="match status" value="1"/>
</dbReference>
<dbReference type="RefSeq" id="WP_379892033.1">
    <property type="nucleotide sequence ID" value="NZ_CBCSCT010000022.1"/>
</dbReference>
<comment type="caution">
    <text evidence="6">The sequence shown here is derived from an EMBL/GenBank/DDBJ whole genome shotgun (WGS) entry which is preliminary data.</text>
</comment>
<dbReference type="EMBL" id="JBHSQV010000013">
    <property type="protein sequence ID" value="MFC5985314.1"/>
    <property type="molecule type" value="Genomic_DNA"/>
</dbReference>
<reference evidence="7" key="1">
    <citation type="journal article" date="2019" name="Int. J. Syst. Evol. Microbiol.">
        <title>The Global Catalogue of Microorganisms (GCM) 10K type strain sequencing project: providing services to taxonomists for standard genome sequencing and annotation.</title>
        <authorList>
            <consortium name="The Broad Institute Genomics Platform"/>
            <consortium name="The Broad Institute Genome Sequencing Center for Infectious Disease"/>
            <person name="Wu L."/>
            <person name="Ma J."/>
        </authorList>
    </citation>
    <scope>NUCLEOTIDE SEQUENCE [LARGE SCALE GENOMIC DNA]</scope>
    <source>
        <strain evidence="7">CCM 8749</strain>
    </source>
</reference>
<feature type="domain" description="Thioredoxin" evidence="5">
    <location>
        <begin position="1"/>
        <end position="158"/>
    </location>
</feature>
<dbReference type="InterPro" id="IPR029760">
    <property type="entry name" value="GPX_CS"/>
</dbReference>
<evidence type="ECO:0000313" key="7">
    <source>
        <dbReference type="Proteomes" id="UP001596250"/>
    </source>
</evidence>
<keyword evidence="2 4" id="KW-0575">Peroxidase</keyword>
<evidence type="ECO:0000259" key="5">
    <source>
        <dbReference type="PROSITE" id="PS51352"/>
    </source>
</evidence>
<dbReference type="GO" id="GO:0004601">
    <property type="term" value="F:peroxidase activity"/>
    <property type="evidence" value="ECO:0007669"/>
    <property type="project" value="UniProtKB-KW"/>
</dbReference>
<evidence type="ECO:0000256" key="3">
    <source>
        <dbReference type="ARBA" id="ARBA00023002"/>
    </source>
</evidence>
<dbReference type="InterPro" id="IPR013766">
    <property type="entry name" value="Thioredoxin_domain"/>
</dbReference>
<dbReference type="PROSITE" id="PS00763">
    <property type="entry name" value="GLUTATHIONE_PEROXID_2"/>
    <property type="match status" value="1"/>
</dbReference>